<evidence type="ECO:0000256" key="5">
    <source>
        <dbReference type="PROSITE-ProRule" id="PRU01016"/>
    </source>
</evidence>
<dbReference type="GO" id="GO:0003677">
    <property type="term" value="F:DNA binding"/>
    <property type="evidence" value="ECO:0007669"/>
    <property type="project" value="TreeGrafter"/>
</dbReference>
<dbReference type="GO" id="GO:0005634">
    <property type="term" value="C:nucleus"/>
    <property type="evidence" value="ECO:0007669"/>
    <property type="project" value="TreeGrafter"/>
</dbReference>
<dbReference type="Gene3D" id="3.90.120.10">
    <property type="entry name" value="DNA Methylase, subunit A, domain 2"/>
    <property type="match status" value="1"/>
</dbReference>
<feature type="active site" evidence="5">
    <location>
        <position position="246"/>
    </location>
</feature>
<name>A0AAF0YHT2_9TREE</name>
<dbReference type="InterPro" id="IPR001525">
    <property type="entry name" value="C5_MeTfrase"/>
</dbReference>
<dbReference type="EC" id="2.1.1.37" evidence="1"/>
<dbReference type="PANTHER" id="PTHR10629:SF52">
    <property type="entry name" value="DNA (CYTOSINE-5)-METHYLTRANSFERASE 1"/>
    <property type="match status" value="1"/>
</dbReference>
<dbReference type="GO" id="GO:0003886">
    <property type="term" value="F:DNA (cytosine-5-)-methyltransferase activity"/>
    <property type="evidence" value="ECO:0007669"/>
    <property type="project" value="UniProtKB-EC"/>
</dbReference>
<evidence type="ECO:0000256" key="1">
    <source>
        <dbReference type="ARBA" id="ARBA00011975"/>
    </source>
</evidence>
<dbReference type="Proteomes" id="UP000827549">
    <property type="component" value="Chromosome 5"/>
</dbReference>
<keyword evidence="4 5" id="KW-0949">S-adenosyl-L-methionine</keyword>
<dbReference type="GeneID" id="87810566"/>
<dbReference type="PANTHER" id="PTHR10629">
    <property type="entry name" value="CYTOSINE-SPECIFIC METHYLTRANSFERASE"/>
    <property type="match status" value="1"/>
</dbReference>
<dbReference type="AlphaFoldDB" id="A0AAF0YHT2"/>
<accession>A0AAF0YHT2</accession>
<organism evidence="7 8">
    <name type="scientific">Vanrija pseudolonga</name>
    <dbReference type="NCBI Taxonomy" id="143232"/>
    <lineage>
        <taxon>Eukaryota</taxon>
        <taxon>Fungi</taxon>
        <taxon>Dikarya</taxon>
        <taxon>Basidiomycota</taxon>
        <taxon>Agaricomycotina</taxon>
        <taxon>Tremellomycetes</taxon>
        <taxon>Trichosporonales</taxon>
        <taxon>Trichosporonaceae</taxon>
        <taxon>Vanrija</taxon>
    </lineage>
</organism>
<dbReference type="Pfam" id="PF00145">
    <property type="entry name" value="DNA_methylase"/>
    <property type="match status" value="2"/>
</dbReference>
<reference evidence="7" key="1">
    <citation type="submission" date="2023-10" db="EMBL/GenBank/DDBJ databases">
        <authorList>
            <person name="Noh H."/>
        </authorList>
    </citation>
    <scope>NUCLEOTIDE SEQUENCE</scope>
    <source>
        <strain evidence="7">DUCC4014</strain>
    </source>
</reference>
<evidence type="ECO:0000256" key="6">
    <source>
        <dbReference type="SAM" id="MobiDB-lite"/>
    </source>
</evidence>
<dbReference type="InterPro" id="IPR029063">
    <property type="entry name" value="SAM-dependent_MTases_sf"/>
</dbReference>
<keyword evidence="3 5" id="KW-0808">Transferase</keyword>
<comment type="similarity">
    <text evidence="5">Belongs to the class I-like SAM-binding methyltransferase superfamily. C5-methyltransferase family.</text>
</comment>
<dbReference type="PROSITE" id="PS51679">
    <property type="entry name" value="SAM_MT_C5"/>
    <property type="match status" value="1"/>
</dbReference>
<evidence type="ECO:0000313" key="7">
    <source>
        <dbReference type="EMBL" id="WOO83873.1"/>
    </source>
</evidence>
<dbReference type="GO" id="GO:0044027">
    <property type="term" value="P:negative regulation of gene expression via chromosomal CpG island methylation"/>
    <property type="evidence" value="ECO:0007669"/>
    <property type="project" value="TreeGrafter"/>
</dbReference>
<dbReference type="SUPFAM" id="SSF53335">
    <property type="entry name" value="S-adenosyl-L-methionine-dependent methyltransferases"/>
    <property type="match status" value="1"/>
</dbReference>
<evidence type="ECO:0000313" key="8">
    <source>
        <dbReference type="Proteomes" id="UP000827549"/>
    </source>
</evidence>
<feature type="region of interest" description="Disordered" evidence="6">
    <location>
        <begin position="1"/>
        <end position="41"/>
    </location>
</feature>
<dbReference type="RefSeq" id="XP_062629899.1">
    <property type="nucleotide sequence ID" value="XM_062773915.1"/>
</dbReference>
<keyword evidence="2 5" id="KW-0489">Methyltransferase</keyword>
<dbReference type="InterPro" id="IPR050390">
    <property type="entry name" value="C5-Methyltransferase"/>
</dbReference>
<feature type="compositionally biased region" description="Basic residues" evidence="6">
    <location>
        <begin position="7"/>
        <end position="33"/>
    </location>
</feature>
<sequence length="573" mass="62922">MAPSKSHPARHTADRHHHHRAPSHKRHPSKPRQRPPVAIKPGDVVEVITKRHGFQLALVRRVGVDEAHVHWVRSSEMVAPDQVVLRHAQCRTVSRGSIVKRRRLYFTDVVERVPASHVVGRGVLNVAGHIESFTCSELLPAAEPAELRACVPCRAEHERHAAETEQFAQLKLNSADLFAGGGGSVLGALHAGFSVRHAVDTDETCIATLAANATMRHVGMRRMSVEAYAAHVKRDHLALVFAGPPCQGHSGANRFRDVNDPRNAELWTTLAAIERIRPDVAVIENVRGIKDEREAPAGTINYAREAVRRLLAMGYQVRLALLDARCLGSPQSRVRLFILAARRGVPLPSFPAPSHAARVPQTLLRIDGVDERLSLGPGGHGAPLPPITTAQAISDMPAFDMWRRPRGFTRPVPYARPPANDFQRRMRASGALLADHRTEHMRPIVAAVSGGADADDHLPGVRRRADAHGAVGTLLTSARPGGRGTGVVHPEQERVFTVAERKRCQGFPDSYRFLGGTAAANKMIGNAVCVQVAEAICRQVKHDVYWEHWRSAGKPDTKTFWRSWRKAHPVGDV</sequence>
<evidence type="ECO:0000256" key="4">
    <source>
        <dbReference type="ARBA" id="ARBA00022691"/>
    </source>
</evidence>
<evidence type="ECO:0000256" key="2">
    <source>
        <dbReference type="ARBA" id="ARBA00022603"/>
    </source>
</evidence>
<dbReference type="Gene3D" id="3.40.50.150">
    <property type="entry name" value="Vaccinia Virus protein VP39"/>
    <property type="match status" value="1"/>
</dbReference>
<protein>
    <recommendedName>
        <fullName evidence="1">DNA (cytosine-5-)-methyltransferase</fullName>
        <ecNumber evidence="1">2.1.1.37</ecNumber>
    </recommendedName>
</protein>
<dbReference type="PROSITE" id="PS00095">
    <property type="entry name" value="C5_MTASE_2"/>
    <property type="match status" value="1"/>
</dbReference>
<dbReference type="GO" id="GO:0032259">
    <property type="term" value="P:methylation"/>
    <property type="evidence" value="ECO:0007669"/>
    <property type="project" value="UniProtKB-KW"/>
</dbReference>
<dbReference type="EMBL" id="CP086718">
    <property type="protein sequence ID" value="WOO83873.1"/>
    <property type="molecule type" value="Genomic_DNA"/>
</dbReference>
<dbReference type="PRINTS" id="PR00105">
    <property type="entry name" value="C5METTRFRASE"/>
</dbReference>
<gene>
    <name evidence="7" type="primary">MET1A</name>
    <name evidence="7" type="ORF">LOC62_05G007393</name>
</gene>
<evidence type="ECO:0000256" key="3">
    <source>
        <dbReference type="ARBA" id="ARBA00022679"/>
    </source>
</evidence>
<keyword evidence="8" id="KW-1185">Reference proteome</keyword>
<dbReference type="InterPro" id="IPR031303">
    <property type="entry name" value="C5_meth_CS"/>
</dbReference>
<proteinExistence type="inferred from homology"/>